<dbReference type="Pfam" id="PF06596">
    <property type="entry name" value="PsbX"/>
    <property type="match status" value="1"/>
</dbReference>
<dbReference type="Proteomes" id="UP001634393">
    <property type="component" value="Unassembled WGS sequence"/>
</dbReference>
<evidence type="ECO:0000256" key="3">
    <source>
        <dbReference type="ARBA" id="ARBA00022989"/>
    </source>
</evidence>
<dbReference type="PANTHER" id="PTHR34455:SF1">
    <property type="entry name" value="OS07G0673550 PROTEIN"/>
    <property type="match status" value="1"/>
</dbReference>
<gene>
    <name evidence="7" type="ORF">ACJIZ3_001679</name>
</gene>
<protein>
    <submittedName>
        <fullName evidence="7">Uncharacterized protein</fullName>
    </submittedName>
</protein>
<dbReference type="PANTHER" id="PTHR34455">
    <property type="entry name" value="OS07G0673550 PROTEIN"/>
    <property type="match status" value="1"/>
</dbReference>
<keyword evidence="8" id="KW-1185">Reference proteome</keyword>
<dbReference type="GO" id="GO:0009523">
    <property type="term" value="C:photosystem II"/>
    <property type="evidence" value="ECO:0007669"/>
    <property type="project" value="UniProtKB-KW"/>
</dbReference>
<keyword evidence="5" id="KW-0604">Photosystem II</keyword>
<comment type="caution">
    <text evidence="7">The sequence shown here is derived from an EMBL/GenBank/DDBJ whole genome shotgun (WGS) entry which is preliminary data.</text>
</comment>
<dbReference type="EMBL" id="JBJXBP010000002">
    <property type="protein sequence ID" value="KAL3844276.1"/>
    <property type="molecule type" value="Genomic_DNA"/>
</dbReference>
<evidence type="ECO:0000256" key="4">
    <source>
        <dbReference type="ARBA" id="ARBA00023136"/>
    </source>
</evidence>
<dbReference type="Gene3D" id="1.20.5.510">
    <property type="entry name" value="Single helix bin"/>
    <property type="match status" value="1"/>
</dbReference>
<keyword evidence="2 6" id="KW-0812">Transmembrane</keyword>
<organism evidence="7 8">
    <name type="scientific">Penstemon smallii</name>
    <dbReference type="NCBI Taxonomy" id="265156"/>
    <lineage>
        <taxon>Eukaryota</taxon>
        <taxon>Viridiplantae</taxon>
        <taxon>Streptophyta</taxon>
        <taxon>Embryophyta</taxon>
        <taxon>Tracheophyta</taxon>
        <taxon>Spermatophyta</taxon>
        <taxon>Magnoliopsida</taxon>
        <taxon>eudicotyledons</taxon>
        <taxon>Gunneridae</taxon>
        <taxon>Pentapetalae</taxon>
        <taxon>asterids</taxon>
        <taxon>lamiids</taxon>
        <taxon>Lamiales</taxon>
        <taxon>Plantaginaceae</taxon>
        <taxon>Cheloneae</taxon>
        <taxon>Penstemon</taxon>
    </lineage>
</organism>
<evidence type="ECO:0000256" key="5">
    <source>
        <dbReference type="ARBA" id="ARBA00023276"/>
    </source>
</evidence>
<name>A0ABD3U631_9LAMI</name>
<accession>A0ABD3U631</accession>
<dbReference type="GO" id="GO:0015979">
    <property type="term" value="P:photosynthesis"/>
    <property type="evidence" value="ECO:0007669"/>
    <property type="project" value="UniProtKB-KW"/>
</dbReference>
<evidence type="ECO:0000256" key="6">
    <source>
        <dbReference type="SAM" id="Phobius"/>
    </source>
</evidence>
<evidence type="ECO:0000313" key="8">
    <source>
        <dbReference type="Proteomes" id="UP001634393"/>
    </source>
</evidence>
<evidence type="ECO:0000256" key="1">
    <source>
        <dbReference type="ARBA" id="ARBA00022531"/>
    </source>
</evidence>
<keyword evidence="1" id="KW-0602">Photosynthesis</keyword>
<evidence type="ECO:0000313" key="7">
    <source>
        <dbReference type="EMBL" id="KAL3844276.1"/>
    </source>
</evidence>
<dbReference type="AlphaFoldDB" id="A0ABD3U631"/>
<keyword evidence="4 6" id="KW-0472">Membrane</keyword>
<feature type="transmembrane region" description="Helical" evidence="6">
    <location>
        <begin position="60"/>
        <end position="83"/>
    </location>
</feature>
<dbReference type="InterPro" id="IPR009518">
    <property type="entry name" value="PSII_PsbX"/>
</dbReference>
<proteinExistence type="predicted"/>
<evidence type="ECO:0000256" key="2">
    <source>
        <dbReference type="ARBA" id="ARBA00022692"/>
    </source>
</evidence>
<keyword evidence="3 6" id="KW-1133">Transmembrane helix</keyword>
<sequence length="105" mass="10681">MASISMATPIGAAATAKNADAFFNQLSVKQSIAKPVVAFTKAKLKVDASLKVAGITSAAALANFLLSLGAGGVVLFVIAGAVVGVSNFDPFLTITKKVQEQDKLN</sequence>
<reference evidence="7 8" key="1">
    <citation type="submission" date="2024-12" db="EMBL/GenBank/DDBJ databases">
        <title>The unique morphological basis and parallel evolutionary history of personate flowers in Penstemon.</title>
        <authorList>
            <person name="Depatie T.H."/>
            <person name="Wessinger C.A."/>
        </authorList>
    </citation>
    <scope>NUCLEOTIDE SEQUENCE [LARGE SCALE GENOMIC DNA]</scope>
    <source>
        <strain evidence="7">WTNN_2</strain>
        <tissue evidence="7">Leaf</tissue>
    </source>
</reference>